<protein>
    <submittedName>
        <fullName evidence="1">Uncharacterized protein</fullName>
    </submittedName>
</protein>
<dbReference type="AlphaFoldDB" id="A0A645I126"/>
<accession>A0A645I126</accession>
<organism evidence="1">
    <name type="scientific">bioreactor metagenome</name>
    <dbReference type="NCBI Taxonomy" id="1076179"/>
    <lineage>
        <taxon>unclassified sequences</taxon>
        <taxon>metagenomes</taxon>
        <taxon>ecological metagenomes</taxon>
    </lineage>
</organism>
<evidence type="ECO:0000313" key="1">
    <source>
        <dbReference type="EMBL" id="MPN41213.1"/>
    </source>
</evidence>
<proteinExistence type="predicted"/>
<sequence length="91" mass="10584">MVGLQAQLIYKSRDFHDNSVRYVFNVSTVKNVDHLHGDMSGRKRAYEMSRRFFAAFHEMLVPGIAQHNILHMRVILRTPCVDHAKIAVFPF</sequence>
<gene>
    <name evidence="1" type="ORF">SDC9_188755</name>
</gene>
<dbReference type="EMBL" id="VSSQ01098108">
    <property type="protein sequence ID" value="MPN41213.1"/>
    <property type="molecule type" value="Genomic_DNA"/>
</dbReference>
<reference evidence="1" key="1">
    <citation type="submission" date="2019-08" db="EMBL/GenBank/DDBJ databases">
        <authorList>
            <person name="Kucharzyk K."/>
            <person name="Murdoch R.W."/>
            <person name="Higgins S."/>
            <person name="Loffler F."/>
        </authorList>
    </citation>
    <scope>NUCLEOTIDE SEQUENCE</scope>
</reference>
<name>A0A645I126_9ZZZZ</name>
<comment type="caution">
    <text evidence="1">The sequence shown here is derived from an EMBL/GenBank/DDBJ whole genome shotgun (WGS) entry which is preliminary data.</text>
</comment>